<evidence type="ECO:0000313" key="3">
    <source>
        <dbReference type="RefSeq" id="XP_071938252.1"/>
    </source>
</evidence>
<protein>
    <submittedName>
        <fullName evidence="3 4">Uncharacterized protein</fullName>
    </submittedName>
</protein>
<dbReference type="Proteomes" id="UP001652660">
    <property type="component" value="Chromosome 3c"/>
</dbReference>
<evidence type="ECO:0000313" key="4">
    <source>
        <dbReference type="RefSeq" id="XP_071938253.1"/>
    </source>
</evidence>
<dbReference type="RefSeq" id="XP_071938253.1">
    <property type="nucleotide sequence ID" value="XM_072082152.1"/>
</dbReference>
<keyword evidence="1" id="KW-0812">Transmembrane</keyword>
<keyword evidence="1" id="KW-0472">Membrane</keyword>
<proteinExistence type="predicted"/>
<keyword evidence="2" id="KW-1185">Reference proteome</keyword>
<dbReference type="RefSeq" id="XP_071938252.1">
    <property type="nucleotide sequence ID" value="XM_072082151.1"/>
</dbReference>
<evidence type="ECO:0000256" key="1">
    <source>
        <dbReference type="SAM" id="Phobius"/>
    </source>
</evidence>
<organism evidence="2 4">
    <name type="scientific">Coffea arabica</name>
    <name type="common">Arabian coffee</name>
    <dbReference type="NCBI Taxonomy" id="13443"/>
    <lineage>
        <taxon>Eukaryota</taxon>
        <taxon>Viridiplantae</taxon>
        <taxon>Streptophyta</taxon>
        <taxon>Embryophyta</taxon>
        <taxon>Tracheophyta</taxon>
        <taxon>Spermatophyta</taxon>
        <taxon>Magnoliopsida</taxon>
        <taxon>eudicotyledons</taxon>
        <taxon>Gunneridae</taxon>
        <taxon>Pentapetalae</taxon>
        <taxon>asterids</taxon>
        <taxon>lamiids</taxon>
        <taxon>Gentianales</taxon>
        <taxon>Rubiaceae</taxon>
        <taxon>Ixoroideae</taxon>
        <taxon>Gardenieae complex</taxon>
        <taxon>Bertiereae - Coffeeae clade</taxon>
        <taxon>Coffeeae</taxon>
        <taxon>Coffea</taxon>
    </lineage>
</organism>
<keyword evidence="1" id="KW-1133">Transmembrane helix</keyword>
<reference evidence="3 4" key="1">
    <citation type="submission" date="2025-05" db="UniProtKB">
        <authorList>
            <consortium name="RefSeq"/>
        </authorList>
    </citation>
    <scope>IDENTIFICATION</scope>
    <source>
        <tissue evidence="3 4">Leaves</tissue>
    </source>
</reference>
<feature type="transmembrane region" description="Helical" evidence="1">
    <location>
        <begin position="12"/>
        <end position="33"/>
    </location>
</feature>
<accession>A0ABM4X2I9</accession>
<sequence length="168" mass="18031">MNCKEKHPGLYTFFFGVSLVPFTVVHIISQGILKLEGQKDGKYNIVKAYTTKESAYIPIAITAVETNEKIPDLHVTALQSANKNEFFSLSIKKLLDTIAETSATANKVPPPVTTAKRALVFGIVPPEIGSNSAEAITPASLPTNALSAFAPTNLAPGSPLKKQHDNEL</sequence>
<name>A0ABM4X2I9_COFAR</name>
<gene>
    <name evidence="3 4" type="primary">LOC140004379</name>
</gene>
<evidence type="ECO:0000313" key="2">
    <source>
        <dbReference type="Proteomes" id="UP001652660"/>
    </source>
</evidence>
<dbReference type="GeneID" id="140004379"/>